<dbReference type="Proteomes" id="UP000196365">
    <property type="component" value="Unassembled WGS sequence"/>
</dbReference>
<accession>A0A1T4KTR9</accession>
<dbReference type="PANTHER" id="PTHR36455:SF1">
    <property type="entry name" value="BLR8292 PROTEIN"/>
    <property type="match status" value="1"/>
</dbReference>
<dbReference type="OrthoDB" id="4956084at2"/>
<dbReference type="InterPro" id="IPR008878">
    <property type="entry name" value="Transposase_IS66_Orf2"/>
</dbReference>
<sequence length="76" mass="9042">MLTSRIDQVYLATGATDLRKSIDGLAILVTESFNLDPFSRNLFVFYNRKRDKIKILEWDTNGFWLYYKRLEKGTFK</sequence>
<dbReference type="EMBL" id="FUWV01000002">
    <property type="protein sequence ID" value="SJZ45821.1"/>
    <property type="molecule type" value="Genomic_DNA"/>
</dbReference>
<dbReference type="NCBIfam" id="NF033819">
    <property type="entry name" value="IS66_TnpB"/>
    <property type="match status" value="1"/>
</dbReference>
<proteinExistence type="predicted"/>
<evidence type="ECO:0000313" key="2">
    <source>
        <dbReference type="Proteomes" id="UP000196365"/>
    </source>
</evidence>
<protein>
    <submittedName>
        <fullName evidence="1">IS66 Orf2 like protein</fullName>
    </submittedName>
</protein>
<dbReference type="Pfam" id="PF05717">
    <property type="entry name" value="TnpB_IS66"/>
    <property type="match status" value="1"/>
</dbReference>
<evidence type="ECO:0000313" key="1">
    <source>
        <dbReference type="EMBL" id="SJZ45821.1"/>
    </source>
</evidence>
<name>A0A1T4KTR9_9FIRM</name>
<keyword evidence="2" id="KW-1185">Reference proteome</keyword>
<dbReference type="RefSeq" id="WP_087678130.1">
    <property type="nucleotide sequence ID" value="NZ_FUWV01000002.1"/>
</dbReference>
<dbReference type="PANTHER" id="PTHR36455">
    <property type="match status" value="1"/>
</dbReference>
<gene>
    <name evidence="1" type="ORF">SAMN02745973_00711</name>
</gene>
<organism evidence="1 2">
    <name type="scientific">Garciella nitratireducens DSM 15102</name>
    <dbReference type="NCBI Taxonomy" id="1121911"/>
    <lineage>
        <taxon>Bacteria</taxon>
        <taxon>Bacillati</taxon>
        <taxon>Bacillota</taxon>
        <taxon>Clostridia</taxon>
        <taxon>Eubacteriales</taxon>
        <taxon>Eubacteriaceae</taxon>
        <taxon>Garciella</taxon>
    </lineage>
</organism>
<reference evidence="1 2" key="1">
    <citation type="submission" date="2017-02" db="EMBL/GenBank/DDBJ databases">
        <authorList>
            <person name="Peterson S.W."/>
        </authorList>
    </citation>
    <scope>NUCLEOTIDE SEQUENCE [LARGE SCALE GENOMIC DNA]</scope>
    <source>
        <strain evidence="1 2">DSM 15102</strain>
    </source>
</reference>
<dbReference type="AlphaFoldDB" id="A0A1T4KTR9"/>